<accession>A0ABQ9X339</accession>
<sequence>MLTFILLSCAFLINARHSGENGQPPHHNPAIEPLEEDQSLEVDVPSDQDIIALCLKNGTWTLCLSADEESEGKLNLSLRNGEWTAILSTEDQQAFDKPVSIQDMRFVRLCLKNGKRSPCALFKETARSDSHDLIIACKRNGVWGIYHPNDEDDITLPSDDDNFSDSGKKNAKVRCWPFEDDVEDRRLRLCLKNKKWTVCPSTDEDHEGFVNICHKNDRWSICKSPDEKDEMMFDAHVEDSAFITLCHKNDEWSVCTDPDVTDELDIVDFVVTCLRRGKWGRCPQKEEDEIALPSVFFKAFEKCIENVASTLRNFAEELFRFEDQRLKLCVKNKKWSVCPSTDDDHEGFVNICQKNEKWTICKSPDEKDEAKDNTPAEDMGIINLCENIGKWSVCHSVKDKEEADDTSLIVTCLRNGQWGRCLPAEEEHFTIPGDDDGVFQMCLKNKKWSLCSSPTMENEGVIMLYYMNGTWSVCHPTDAEEEVKNDKNEKWSAFLYDIYKKQHDRSTPVQDTDVFKLCLKNNRWSVCLSAEEEKEADDIAVFPLCRQKGLWLLHMTAEQERSRYLRHERRMMKFLERTLSFDN</sequence>
<organism evidence="2 3">
    <name type="scientific">Blattamonas nauphoetae</name>
    <dbReference type="NCBI Taxonomy" id="2049346"/>
    <lineage>
        <taxon>Eukaryota</taxon>
        <taxon>Metamonada</taxon>
        <taxon>Preaxostyla</taxon>
        <taxon>Oxymonadida</taxon>
        <taxon>Blattamonas</taxon>
    </lineage>
</organism>
<dbReference type="EMBL" id="JARBJD010000235">
    <property type="protein sequence ID" value="KAK2946172.1"/>
    <property type="molecule type" value="Genomic_DNA"/>
</dbReference>
<reference evidence="2 3" key="1">
    <citation type="journal article" date="2022" name="bioRxiv">
        <title>Genomics of Preaxostyla Flagellates Illuminates Evolutionary Transitions and the Path Towards Mitochondrial Loss.</title>
        <authorList>
            <person name="Novak L.V.F."/>
            <person name="Treitli S.C."/>
            <person name="Pyrih J."/>
            <person name="Halakuc P."/>
            <person name="Pipaliya S.V."/>
            <person name="Vacek V."/>
            <person name="Brzon O."/>
            <person name="Soukal P."/>
            <person name="Eme L."/>
            <person name="Dacks J.B."/>
            <person name="Karnkowska A."/>
            <person name="Elias M."/>
            <person name="Hampl V."/>
        </authorList>
    </citation>
    <scope>NUCLEOTIDE SEQUENCE [LARGE SCALE GENOMIC DNA]</scope>
    <source>
        <strain evidence="2">NAU3</strain>
        <tissue evidence="2">Gut</tissue>
    </source>
</reference>
<feature type="chain" id="PRO_5046423669" evidence="1">
    <location>
        <begin position="16"/>
        <end position="583"/>
    </location>
</feature>
<proteinExistence type="predicted"/>
<gene>
    <name evidence="2" type="ORF">BLNAU_18916</name>
</gene>
<name>A0ABQ9X339_9EUKA</name>
<evidence type="ECO:0000256" key="1">
    <source>
        <dbReference type="SAM" id="SignalP"/>
    </source>
</evidence>
<evidence type="ECO:0000313" key="3">
    <source>
        <dbReference type="Proteomes" id="UP001281761"/>
    </source>
</evidence>
<protein>
    <submittedName>
        <fullName evidence="2">Uncharacterized protein</fullName>
    </submittedName>
</protein>
<dbReference type="Proteomes" id="UP001281761">
    <property type="component" value="Unassembled WGS sequence"/>
</dbReference>
<keyword evidence="1" id="KW-0732">Signal</keyword>
<evidence type="ECO:0000313" key="2">
    <source>
        <dbReference type="EMBL" id="KAK2946172.1"/>
    </source>
</evidence>
<feature type="signal peptide" evidence="1">
    <location>
        <begin position="1"/>
        <end position="15"/>
    </location>
</feature>
<comment type="caution">
    <text evidence="2">The sequence shown here is derived from an EMBL/GenBank/DDBJ whole genome shotgun (WGS) entry which is preliminary data.</text>
</comment>
<keyword evidence="3" id="KW-1185">Reference proteome</keyword>